<comment type="caution">
    <text evidence="5">The sequence shown here is derived from an EMBL/GenBank/DDBJ whole genome shotgun (WGS) entry which is preliminary data.</text>
</comment>
<evidence type="ECO:0000256" key="1">
    <source>
        <dbReference type="ARBA" id="ARBA00022723"/>
    </source>
</evidence>
<dbReference type="PANTHER" id="PTHR22789:SF0">
    <property type="entry name" value="3-OXO-TETRONATE 4-PHOSPHATE DECARBOXYLASE-RELATED"/>
    <property type="match status" value="1"/>
</dbReference>
<accession>A0A937RCM5</accession>
<proteinExistence type="predicted"/>
<dbReference type="GO" id="GO:0016832">
    <property type="term" value="F:aldehyde-lyase activity"/>
    <property type="evidence" value="ECO:0007669"/>
    <property type="project" value="TreeGrafter"/>
</dbReference>
<dbReference type="Pfam" id="PF00596">
    <property type="entry name" value="Aldolase_II"/>
    <property type="match status" value="1"/>
</dbReference>
<dbReference type="Gene3D" id="3.40.225.10">
    <property type="entry name" value="Class II aldolase/adducin N-terminal domain"/>
    <property type="match status" value="1"/>
</dbReference>
<evidence type="ECO:0000313" key="5">
    <source>
        <dbReference type="EMBL" id="MBL7629661.1"/>
    </source>
</evidence>
<sequence length="229" mass="23702">MPPALEAARAEVAQACRLLAARRLVLGTAGNVSVRVGELVAVTATGARFEELTADQVSVVDLDGRVVGGTLAPTSELGLHLGVYRRYGAGAVVHTHAPMATAVGLVVDELPCVHYQMLLLGGTVRVAPYATFGTPELAEAVLAALDGRAAALMANHGALTHAGSLGGAVEQTELLEWACELYWRAASIGTPRALDAEAQQAVVAAATRRAYGSTHPATPEEPARHDVDD</sequence>
<dbReference type="EMBL" id="JAEACQ010000234">
    <property type="protein sequence ID" value="MBL7629661.1"/>
    <property type="molecule type" value="Genomic_DNA"/>
</dbReference>
<dbReference type="GO" id="GO:0046872">
    <property type="term" value="F:metal ion binding"/>
    <property type="evidence" value="ECO:0007669"/>
    <property type="project" value="UniProtKB-KW"/>
</dbReference>
<dbReference type="InterPro" id="IPR050197">
    <property type="entry name" value="Aldolase_class_II_sugar_metab"/>
</dbReference>
<keyword evidence="6" id="KW-1185">Reference proteome</keyword>
<dbReference type="InterPro" id="IPR036409">
    <property type="entry name" value="Aldolase_II/adducin_N_sf"/>
</dbReference>
<organism evidence="5 6">
    <name type="scientific">Frankia nepalensis</name>
    <dbReference type="NCBI Taxonomy" id="1836974"/>
    <lineage>
        <taxon>Bacteria</taxon>
        <taxon>Bacillati</taxon>
        <taxon>Actinomycetota</taxon>
        <taxon>Actinomycetes</taxon>
        <taxon>Frankiales</taxon>
        <taxon>Frankiaceae</taxon>
        <taxon>Frankia</taxon>
    </lineage>
</organism>
<name>A0A937RCM5_9ACTN</name>
<dbReference type="AlphaFoldDB" id="A0A937RCM5"/>
<protein>
    <submittedName>
        <fullName evidence="5">Class II aldolase/adducin family protein</fullName>
    </submittedName>
</protein>
<feature type="region of interest" description="Disordered" evidence="3">
    <location>
        <begin position="209"/>
        <end position="229"/>
    </location>
</feature>
<evidence type="ECO:0000259" key="4">
    <source>
        <dbReference type="SMART" id="SM01007"/>
    </source>
</evidence>
<keyword evidence="1" id="KW-0479">Metal-binding</keyword>
<dbReference type="GO" id="GO:0019323">
    <property type="term" value="P:pentose catabolic process"/>
    <property type="evidence" value="ECO:0007669"/>
    <property type="project" value="TreeGrafter"/>
</dbReference>
<dbReference type="Proteomes" id="UP000604475">
    <property type="component" value="Unassembled WGS sequence"/>
</dbReference>
<dbReference type="RefSeq" id="WP_203001315.1">
    <property type="nucleotide sequence ID" value="NZ_JADWYU010000089.1"/>
</dbReference>
<evidence type="ECO:0000313" key="6">
    <source>
        <dbReference type="Proteomes" id="UP000604475"/>
    </source>
</evidence>
<dbReference type="SUPFAM" id="SSF53639">
    <property type="entry name" value="AraD/HMP-PK domain-like"/>
    <property type="match status" value="1"/>
</dbReference>
<evidence type="ECO:0000256" key="3">
    <source>
        <dbReference type="SAM" id="MobiDB-lite"/>
    </source>
</evidence>
<feature type="domain" description="Class II aldolase/adducin N-terminal" evidence="4">
    <location>
        <begin position="10"/>
        <end position="183"/>
    </location>
</feature>
<gene>
    <name evidence="5" type="ORF">I7412_21310</name>
</gene>
<dbReference type="SMART" id="SM01007">
    <property type="entry name" value="Aldolase_II"/>
    <property type="match status" value="1"/>
</dbReference>
<dbReference type="PANTHER" id="PTHR22789">
    <property type="entry name" value="FUCULOSE PHOSPHATE ALDOLASE"/>
    <property type="match status" value="1"/>
</dbReference>
<reference evidence="5" key="1">
    <citation type="submission" date="2020-12" db="EMBL/GenBank/DDBJ databases">
        <title>Genomic characterization of non-nitrogen-fixing Frankia strains.</title>
        <authorList>
            <person name="Carlos-Shanley C."/>
            <person name="Guerra T."/>
            <person name="Hahn D."/>
        </authorList>
    </citation>
    <scope>NUCLEOTIDE SEQUENCE</scope>
    <source>
        <strain evidence="5">CN6</strain>
    </source>
</reference>
<evidence type="ECO:0000256" key="2">
    <source>
        <dbReference type="ARBA" id="ARBA00023239"/>
    </source>
</evidence>
<dbReference type="InterPro" id="IPR001303">
    <property type="entry name" value="Aldolase_II/adducin_N"/>
</dbReference>
<keyword evidence="2" id="KW-0456">Lyase</keyword>
<dbReference type="GO" id="GO:0005829">
    <property type="term" value="C:cytosol"/>
    <property type="evidence" value="ECO:0007669"/>
    <property type="project" value="TreeGrafter"/>
</dbReference>